<sequence>MLRKRRFRRLAILLVVILAGFAAWAFWPLSSDRFRITENREKIAAKNAFLAETVPQTSDKKPNIIVLVADDLGKTDLPIYGNPIVQAPNIIALAQEGALFNEAYVTAPICSPSRAGLLTGRYQQRFGYELQPVNRYLNTRFLQWIVPRTMDLQELEFINQNEVPDAEAISQQGLPLEEITIADLLRKNHYKTGIIGKWHQGFSPQFLPLKRGFDYHYGFYEAFSLFADTNSTVNVHHAGVMDSHIWQQGNAGPALKRRNDQVIEVKEFYTDALAKEAVQFIEQHKEEPFFLYVPFNAPHTPFQASQKDMDAYKAKGVTDINKAVYYSLITGLDNAVGQINEKIKQLNLEENTLIFFLSDNGGATYTHATDNAPLRGGKMSLFEGGINVPFLIKWKGKIKPQTVVSTPISSLDIFATAAAAADAELPEKTKYDGVDLIYYLRNPSTIAPHPALYWRSGGNKAIRKGDWKLVVNLTDGVTELFDLKTDKIEQRNLAAANPQKVAELRNGLAEWEKGLVKPLWPGNGYYKNTFNGKIDRFSL</sequence>
<keyword evidence="4" id="KW-0106">Calcium</keyword>
<dbReference type="InterPro" id="IPR024607">
    <property type="entry name" value="Sulfatase_CS"/>
</dbReference>
<dbReference type="Proteomes" id="UP000306402">
    <property type="component" value="Unassembled WGS sequence"/>
</dbReference>
<dbReference type="OrthoDB" id="9764377at2"/>
<evidence type="ECO:0000259" key="5">
    <source>
        <dbReference type="Pfam" id="PF00884"/>
    </source>
</evidence>
<evidence type="ECO:0000256" key="2">
    <source>
        <dbReference type="ARBA" id="ARBA00022723"/>
    </source>
</evidence>
<gene>
    <name evidence="6" type="ORF">FEN17_23580</name>
</gene>
<dbReference type="SUPFAM" id="SSF53649">
    <property type="entry name" value="Alkaline phosphatase-like"/>
    <property type="match status" value="1"/>
</dbReference>
<evidence type="ECO:0000256" key="4">
    <source>
        <dbReference type="ARBA" id="ARBA00022837"/>
    </source>
</evidence>
<dbReference type="AlphaFoldDB" id="A0A5R9KTZ1"/>
<organism evidence="6 7">
    <name type="scientific">Dyadobacter luticola</name>
    <dbReference type="NCBI Taxonomy" id="1979387"/>
    <lineage>
        <taxon>Bacteria</taxon>
        <taxon>Pseudomonadati</taxon>
        <taxon>Bacteroidota</taxon>
        <taxon>Cytophagia</taxon>
        <taxon>Cytophagales</taxon>
        <taxon>Spirosomataceae</taxon>
        <taxon>Dyadobacter</taxon>
    </lineage>
</organism>
<evidence type="ECO:0000313" key="7">
    <source>
        <dbReference type="Proteomes" id="UP000306402"/>
    </source>
</evidence>
<accession>A0A5R9KTZ1</accession>
<reference evidence="6 7" key="1">
    <citation type="submission" date="2019-05" db="EMBL/GenBank/DDBJ databases">
        <authorList>
            <person name="Qu J.-H."/>
        </authorList>
    </citation>
    <scope>NUCLEOTIDE SEQUENCE [LARGE SCALE GENOMIC DNA]</scope>
    <source>
        <strain evidence="6 7">T17</strain>
    </source>
</reference>
<dbReference type="EMBL" id="VCEJ01000005">
    <property type="protein sequence ID" value="TLU99538.1"/>
    <property type="molecule type" value="Genomic_DNA"/>
</dbReference>
<keyword evidence="3" id="KW-0378">Hydrolase</keyword>
<name>A0A5R9KTZ1_9BACT</name>
<comment type="similarity">
    <text evidence="1">Belongs to the sulfatase family.</text>
</comment>
<dbReference type="InterPro" id="IPR017850">
    <property type="entry name" value="Alkaline_phosphatase_core_sf"/>
</dbReference>
<dbReference type="PROSITE" id="PS00523">
    <property type="entry name" value="SULFATASE_1"/>
    <property type="match status" value="1"/>
</dbReference>
<dbReference type="Gene3D" id="3.40.720.10">
    <property type="entry name" value="Alkaline Phosphatase, subunit A"/>
    <property type="match status" value="1"/>
</dbReference>
<dbReference type="RefSeq" id="WP_138367827.1">
    <property type="nucleotide sequence ID" value="NZ_VCEJ01000005.1"/>
</dbReference>
<evidence type="ECO:0000256" key="1">
    <source>
        <dbReference type="ARBA" id="ARBA00008779"/>
    </source>
</evidence>
<dbReference type="InterPro" id="IPR050738">
    <property type="entry name" value="Sulfatase"/>
</dbReference>
<dbReference type="GO" id="GO:0004065">
    <property type="term" value="F:arylsulfatase activity"/>
    <property type="evidence" value="ECO:0007669"/>
    <property type="project" value="TreeGrafter"/>
</dbReference>
<evidence type="ECO:0000256" key="3">
    <source>
        <dbReference type="ARBA" id="ARBA00022801"/>
    </source>
</evidence>
<dbReference type="PANTHER" id="PTHR42693">
    <property type="entry name" value="ARYLSULFATASE FAMILY MEMBER"/>
    <property type="match status" value="1"/>
</dbReference>
<dbReference type="InterPro" id="IPR000917">
    <property type="entry name" value="Sulfatase_N"/>
</dbReference>
<keyword evidence="7" id="KW-1185">Reference proteome</keyword>
<dbReference type="Pfam" id="PF00884">
    <property type="entry name" value="Sulfatase"/>
    <property type="match status" value="1"/>
</dbReference>
<dbReference type="Gene3D" id="3.30.1120.10">
    <property type="match status" value="1"/>
</dbReference>
<comment type="caution">
    <text evidence="6">The sequence shown here is derived from an EMBL/GenBank/DDBJ whole genome shotgun (WGS) entry which is preliminary data.</text>
</comment>
<dbReference type="GO" id="GO:0046872">
    <property type="term" value="F:metal ion binding"/>
    <property type="evidence" value="ECO:0007669"/>
    <property type="project" value="UniProtKB-KW"/>
</dbReference>
<feature type="domain" description="Sulfatase N-terminal" evidence="5">
    <location>
        <begin position="62"/>
        <end position="422"/>
    </location>
</feature>
<protein>
    <submittedName>
        <fullName evidence="6">Sulfatase</fullName>
    </submittedName>
</protein>
<keyword evidence="2" id="KW-0479">Metal-binding</keyword>
<proteinExistence type="inferred from homology"/>
<evidence type="ECO:0000313" key="6">
    <source>
        <dbReference type="EMBL" id="TLU99538.1"/>
    </source>
</evidence>
<dbReference type="PANTHER" id="PTHR42693:SF33">
    <property type="entry name" value="ARYLSULFATASE"/>
    <property type="match status" value="1"/>
</dbReference>